<dbReference type="InterPro" id="IPR012902">
    <property type="entry name" value="N_methyl_site"/>
</dbReference>
<name>A0ABY0IPM1_9RHOO</name>
<dbReference type="InterPro" id="IPR045584">
    <property type="entry name" value="Pilin-like"/>
</dbReference>
<dbReference type="PROSITE" id="PS00409">
    <property type="entry name" value="PROKAR_NTER_METHYL"/>
    <property type="match status" value="1"/>
</dbReference>
<keyword evidence="1" id="KW-0812">Transmembrane</keyword>
<proteinExistence type="predicted"/>
<feature type="transmembrane region" description="Helical" evidence="1">
    <location>
        <begin position="12"/>
        <end position="35"/>
    </location>
</feature>
<dbReference type="PANTHER" id="PTHR30093:SF7">
    <property type="entry name" value="MSHA MAJOR PILIN SUBUNIT MSHA"/>
    <property type="match status" value="1"/>
</dbReference>
<dbReference type="Proteomes" id="UP000292136">
    <property type="component" value="Unassembled WGS sequence"/>
</dbReference>
<reference evidence="2 3" key="1">
    <citation type="submission" date="2019-02" db="EMBL/GenBank/DDBJ databases">
        <title>Genomic Encyclopedia of Type Strains, Phase IV (KMG-IV): sequencing the most valuable type-strain genomes for metagenomic binning, comparative biology and taxonomic classification.</title>
        <authorList>
            <person name="Goeker M."/>
        </authorList>
    </citation>
    <scope>NUCLEOTIDE SEQUENCE [LARGE SCALE GENOMIC DNA]</scope>
    <source>
        <strain evidence="2 3">DSM 21223</strain>
    </source>
</reference>
<protein>
    <submittedName>
        <fullName evidence="2">MSHA pilin protein MshA</fullName>
    </submittedName>
</protein>
<dbReference type="Pfam" id="PF07963">
    <property type="entry name" value="N_methyl"/>
    <property type="match status" value="1"/>
</dbReference>
<evidence type="ECO:0000256" key="1">
    <source>
        <dbReference type="SAM" id="Phobius"/>
    </source>
</evidence>
<dbReference type="SUPFAM" id="SSF54523">
    <property type="entry name" value="Pili subunits"/>
    <property type="match status" value="1"/>
</dbReference>
<keyword evidence="1" id="KW-1133">Transmembrane helix</keyword>
<keyword evidence="3" id="KW-1185">Reference proteome</keyword>
<dbReference type="NCBIfam" id="TIGR02532">
    <property type="entry name" value="IV_pilin_GFxxxE"/>
    <property type="match status" value="1"/>
</dbReference>
<accession>A0ABY0IPM1</accession>
<sequence>MKLIRAQQKGFTLIELIVVIIILGILAATALPRFVNLQVQARQAKLQGAVASVRAASALFHATCLARAGTGGSCPADGTTVINIPMEGVNITGVAQYPTADANGIVAAAGLLAGAAAGAGVDYVTSGGGSGAANTLTIVVPGGTGTNCQFTYQSAQMSGTTTVIAPVIGTATANSECL</sequence>
<keyword evidence="1" id="KW-0472">Membrane</keyword>
<dbReference type="Gene3D" id="3.30.700.10">
    <property type="entry name" value="Glycoprotein, Type 4 Pilin"/>
    <property type="match status" value="1"/>
</dbReference>
<dbReference type="RefSeq" id="WP_014236382.1">
    <property type="nucleotide sequence ID" value="NZ_SHKM01000002.1"/>
</dbReference>
<comment type="caution">
    <text evidence="2">The sequence shown here is derived from an EMBL/GenBank/DDBJ whole genome shotgun (WGS) entry which is preliminary data.</text>
</comment>
<gene>
    <name evidence="2" type="ORF">EV678_1889</name>
</gene>
<dbReference type="PANTHER" id="PTHR30093">
    <property type="entry name" value="GENERAL SECRETION PATHWAY PROTEIN G"/>
    <property type="match status" value="1"/>
</dbReference>
<dbReference type="EMBL" id="SHKM01000002">
    <property type="protein sequence ID" value="RZT76021.1"/>
    <property type="molecule type" value="Genomic_DNA"/>
</dbReference>
<evidence type="ECO:0000313" key="3">
    <source>
        <dbReference type="Proteomes" id="UP000292136"/>
    </source>
</evidence>
<evidence type="ECO:0000313" key="2">
    <source>
        <dbReference type="EMBL" id="RZT76021.1"/>
    </source>
</evidence>
<organism evidence="2 3">
    <name type="scientific">Azospira oryzae</name>
    <dbReference type="NCBI Taxonomy" id="146939"/>
    <lineage>
        <taxon>Bacteria</taxon>
        <taxon>Pseudomonadati</taxon>
        <taxon>Pseudomonadota</taxon>
        <taxon>Betaproteobacteria</taxon>
        <taxon>Rhodocyclales</taxon>
        <taxon>Rhodocyclaceae</taxon>
        <taxon>Azospira</taxon>
    </lineage>
</organism>